<dbReference type="eggNOG" id="COG0841">
    <property type="taxonomic scope" value="Bacteria"/>
</dbReference>
<dbReference type="InterPro" id="IPR001036">
    <property type="entry name" value="Acrflvin-R"/>
</dbReference>
<evidence type="ECO:0000256" key="1">
    <source>
        <dbReference type="SAM" id="Phobius"/>
    </source>
</evidence>
<comment type="caution">
    <text evidence="2">The sequence shown here is derived from an EMBL/GenBank/DDBJ whole genome shotgun (WGS) entry which is preliminary data.</text>
</comment>
<gene>
    <name evidence="2" type="ORF">JCM19237_3011</name>
</gene>
<name>A0A090QVW3_9GAMM</name>
<dbReference type="EMBL" id="BBMN01000014">
    <property type="protein sequence ID" value="GAL07006.1"/>
    <property type="molecule type" value="Genomic_DNA"/>
</dbReference>
<dbReference type="GO" id="GO:0005886">
    <property type="term" value="C:plasma membrane"/>
    <property type="evidence" value="ECO:0007669"/>
    <property type="project" value="TreeGrafter"/>
</dbReference>
<dbReference type="Proteomes" id="UP000029227">
    <property type="component" value="Unassembled WGS sequence"/>
</dbReference>
<reference evidence="2 3" key="1">
    <citation type="journal article" date="2014" name="Genome Announc.">
        <title>Draft Genome Sequences of Two Vibrionaceae Species, Vibrio ponticus C121 and Photobacterium aphoticum C119, Isolated as Coral Reef Microbiota.</title>
        <authorList>
            <person name="Al-saari N."/>
            <person name="Meirelles P.M."/>
            <person name="Mino S."/>
            <person name="Suda W."/>
            <person name="Oshima K."/>
            <person name="Hattori M."/>
            <person name="Ohkuma M."/>
            <person name="Thompson F.L."/>
            <person name="Gomez-Gil B."/>
            <person name="Sawabe T."/>
            <person name="Sawabe T."/>
        </authorList>
    </citation>
    <scope>NUCLEOTIDE SEQUENCE [LARGE SCALE GENOMIC DNA]</scope>
    <source>
        <strain evidence="2 3">JCM 19237</strain>
    </source>
</reference>
<keyword evidence="1" id="KW-0472">Membrane</keyword>
<feature type="transmembrane region" description="Helical" evidence="1">
    <location>
        <begin position="60"/>
        <end position="79"/>
    </location>
</feature>
<keyword evidence="1" id="KW-0812">Transmembrane</keyword>
<feature type="transmembrane region" description="Helical" evidence="1">
    <location>
        <begin position="91"/>
        <end position="117"/>
    </location>
</feature>
<organism evidence="2 3">
    <name type="scientific">Photobacterium aphoticum</name>
    <dbReference type="NCBI Taxonomy" id="754436"/>
    <lineage>
        <taxon>Bacteria</taxon>
        <taxon>Pseudomonadati</taxon>
        <taxon>Pseudomonadota</taxon>
        <taxon>Gammaproteobacteria</taxon>
        <taxon>Vibrionales</taxon>
        <taxon>Vibrionaceae</taxon>
        <taxon>Photobacterium</taxon>
    </lineage>
</organism>
<keyword evidence="1" id="KW-1133">Transmembrane helix</keyword>
<evidence type="ECO:0000313" key="2">
    <source>
        <dbReference type="EMBL" id="GAL07006.1"/>
    </source>
</evidence>
<evidence type="ECO:0000313" key="3">
    <source>
        <dbReference type="Proteomes" id="UP000029227"/>
    </source>
</evidence>
<dbReference type="Pfam" id="PF00873">
    <property type="entry name" value="ACR_tran"/>
    <property type="match status" value="1"/>
</dbReference>
<dbReference type="PANTHER" id="PTHR32063">
    <property type="match status" value="1"/>
</dbReference>
<dbReference type="AlphaFoldDB" id="A0A090QVW3"/>
<sequence>MFWGHWLLGHPLSMPSMMGFVSLAGVVVNDSILLVQYIRHHLDDGEDIQQAVVMASRERFRAVFLTSLTTAAGLLPLMLETSLQAQVIKPLVISIVFGIFTSTLLVLFMIPAAYVILADFKLVHRHEKLLSA</sequence>
<proteinExistence type="predicted"/>
<dbReference type="Gene3D" id="1.20.1640.10">
    <property type="entry name" value="Multidrug efflux transporter AcrB transmembrane domain"/>
    <property type="match status" value="1"/>
</dbReference>
<dbReference type="STRING" id="754436.JCM19237_3011"/>
<dbReference type="GO" id="GO:0042910">
    <property type="term" value="F:xenobiotic transmembrane transporter activity"/>
    <property type="evidence" value="ECO:0007669"/>
    <property type="project" value="TreeGrafter"/>
</dbReference>
<dbReference type="PANTHER" id="PTHR32063:SF33">
    <property type="entry name" value="RND SUPERFAMILY EFFLUX PUMP PERMEASE COMPONENT"/>
    <property type="match status" value="1"/>
</dbReference>
<dbReference type="SUPFAM" id="SSF82866">
    <property type="entry name" value="Multidrug efflux transporter AcrB transmembrane domain"/>
    <property type="match status" value="1"/>
</dbReference>
<protein>
    <submittedName>
        <fullName evidence="2">Cation/multidrug efflux pump</fullName>
    </submittedName>
</protein>
<dbReference type="PRINTS" id="PR00702">
    <property type="entry name" value="ACRIFLAVINRP"/>
</dbReference>
<feature type="transmembrane region" description="Helical" evidence="1">
    <location>
        <begin position="20"/>
        <end position="39"/>
    </location>
</feature>
<accession>A0A090QVW3</accession>